<organism evidence="2 3">
    <name type="scientific">Komarekiella delphini-convector SJRDD-AB1</name>
    <dbReference type="NCBI Taxonomy" id="2593771"/>
    <lineage>
        <taxon>Bacteria</taxon>
        <taxon>Bacillati</taxon>
        <taxon>Cyanobacteriota</taxon>
        <taxon>Cyanophyceae</taxon>
        <taxon>Nostocales</taxon>
        <taxon>Nostocaceae</taxon>
        <taxon>Komarekiella</taxon>
        <taxon>Komarekiella delphini-convector</taxon>
    </lineage>
</organism>
<dbReference type="EMBL" id="VJXY01000067">
    <property type="protein sequence ID" value="MBD6620480.1"/>
    <property type="molecule type" value="Genomic_DNA"/>
</dbReference>
<feature type="region of interest" description="Disordered" evidence="1">
    <location>
        <begin position="232"/>
        <end position="262"/>
    </location>
</feature>
<reference evidence="2" key="1">
    <citation type="submission" date="2019-07" db="EMBL/GenBank/DDBJ databases">
        <title>Toxilogical consequences of a new and cryptic species of cyanobacteria (Komarekiella delphini-convector) recovered from the epidermis of a bottlenose dolphin and 1500 ft. in the air.</title>
        <authorList>
            <person name="Brown A.O."/>
            <person name="Dvorak P."/>
            <person name="Villanueva C.D."/>
            <person name="Foss A.J."/>
            <person name="Garvey A.D."/>
            <person name="Gibson Q.A."/>
            <person name="Johansen J.R."/>
            <person name="Casamatta D.A."/>
        </authorList>
    </citation>
    <scope>NUCLEOTIDE SEQUENCE</scope>
    <source>
        <strain evidence="2">SJRDD-AB1</strain>
    </source>
</reference>
<keyword evidence="3" id="KW-1185">Reference proteome</keyword>
<name>A0AA40T4E6_9NOST</name>
<evidence type="ECO:0000313" key="2">
    <source>
        <dbReference type="EMBL" id="MBD6620480.1"/>
    </source>
</evidence>
<dbReference type="RefSeq" id="WP_191761778.1">
    <property type="nucleotide sequence ID" value="NZ_VJXY01000067.1"/>
</dbReference>
<comment type="caution">
    <text evidence="2">The sequence shown here is derived from an EMBL/GenBank/DDBJ whole genome shotgun (WGS) entry which is preliminary data.</text>
</comment>
<gene>
    <name evidence="2" type="ORF">FNW02_33045</name>
</gene>
<sequence length="262" mass="30207">MPERKSSTLEKIREMNPGIISDNMMIARLNRILKESKSSEKVNTVDANHLQKSPQELQQATLELGQLLSKGQPLEEYKQQLKTKYLSQYLNKFGVESPQNTQPKQQSVLSQLEQFQQRIQEREKSLGKTQRQNEAPLEVRSPDDLKKSFIRTVMDNIITKGKSLGNQIRGYDVNGYKTQLEIQDNKQVVSVERSNPQVTQTNPAFKAEKESGKEFNILQDNLSQQEVKEITDLDQQQQQRSVQSRLQQKRLNQRNKGPEIGD</sequence>
<feature type="compositionally biased region" description="Low complexity" evidence="1">
    <location>
        <begin position="233"/>
        <end position="246"/>
    </location>
</feature>
<accession>A0AA40T4E6</accession>
<protein>
    <submittedName>
        <fullName evidence="2">Uncharacterized protein</fullName>
    </submittedName>
</protein>
<dbReference type="Proteomes" id="UP001165986">
    <property type="component" value="Unassembled WGS sequence"/>
</dbReference>
<proteinExistence type="predicted"/>
<dbReference type="AlphaFoldDB" id="A0AA40T4E6"/>
<evidence type="ECO:0000256" key="1">
    <source>
        <dbReference type="SAM" id="MobiDB-lite"/>
    </source>
</evidence>
<evidence type="ECO:0000313" key="3">
    <source>
        <dbReference type="Proteomes" id="UP001165986"/>
    </source>
</evidence>